<name>A0A0P5JZZ2_9CRUS</name>
<evidence type="ECO:0000313" key="9">
    <source>
        <dbReference type="EMBL" id="JAN06136.1"/>
    </source>
</evidence>
<keyword evidence="2 7" id="KW-0812">Transmembrane</keyword>
<dbReference type="PRINTS" id="PR00625">
    <property type="entry name" value="JDOMAIN"/>
</dbReference>
<dbReference type="EMBL" id="GDIQ01088601">
    <property type="protein sequence ID" value="JAN06136.1"/>
    <property type="molecule type" value="Transcribed_RNA"/>
</dbReference>
<evidence type="ECO:0000256" key="4">
    <source>
        <dbReference type="ARBA" id="ARBA00023136"/>
    </source>
</evidence>
<dbReference type="Gene3D" id="1.10.287.110">
    <property type="entry name" value="DnaJ domain"/>
    <property type="match status" value="1"/>
</dbReference>
<dbReference type="Proteomes" id="UP000076858">
    <property type="component" value="Unassembled WGS sequence"/>
</dbReference>
<dbReference type="InterPro" id="IPR036869">
    <property type="entry name" value="J_dom_sf"/>
</dbReference>
<keyword evidence="4 7" id="KW-0472">Membrane</keyword>
<dbReference type="STRING" id="35525.A0A0P5JZZ2"/>
<reference evidence="9" key="1">
    <citation type="submission" date="2015-10" db="EMBL/GenBank/DDBJ databases">
        <title>EvidentialGene: Evidence-directed Construction of Complete mRNA Transcriptomes without Genomes.</title>
        <authorList>
            <person name="Gilbert D.G."/>
        </authorList>
    </citation>
    <scope>NUCLEOTIDE SEQUENCE</scope>
</reference>
<dbReference type="InterPro" id="IPR001623">
    <property type="entry name" value="DnaJ_domain"/>
</dbReference>
<dbReference type="GO" id="GO:0005789">
    <property type="term" value="C:endoplasmic reticulum membrane"/>
    <property type="evidence" value="ECO:0007669"/>
    <property type="project" value="TreeGrafter"/>
</dbReference>
<dbReference type="PROSITE" id="PS50076">
    <property type="entry name" value="DNAJ_2"/>
    <property type="match status" value="1"/>
</dbReference>
<dbReference type="Pfam" id="PF00226">
    <property type="entry name" value="DnaJ"/>
    <property type="match status" value="1"/>
</dbReference>
<reference evidence="10 11" key="2">
    <citation type="submission" date="2016-03" db="EMBL/GenBank/DDBJ databases">
        <title>EvidentialGene: Evidence-directed Construction of Genes on Genomes.</title>
        <authorList>
            <person name="Gilbert D.G."/>
            <person name="Choi J.-H."/>
            <person name="Mockaitis K."/>
            <person name="Colbourne J."/>
            <person name="Pfrender M."/>
        </authorList>
    </citation>
    <scope>NUCLEOTIDE SEQUENCE [LARGE SCALE GENOMIC DNA]</scope>
    <source>
        <strain evidence="10 11">Xinb3</strain>
        <tissue evidence="10">Complete organism</tissue>
    </source>
</reference>
<evidence type="ECO:0000256" key="3">
    <source>
        <dbReference type="ARBA" id="ARBA00022989"/>
    </source>
</evidence>
<keyword evidence="3 7" id="KW-1133">Transmembrane helix</keyword>
<proteinExistence type="inferred from homology"/>
<evidence type="ECO:0000256" key="1">
    <source>
        <dbReference type="ARBA" id="ARBA00004141"/>
    </source>
</evidence>
<feature type="transmembrane region" description="Helical" evidence="7">
    <location>
        <begin position="221"/>
        <end position="240"/>
    </location>
</feature>
<organism evidence="10 11">
    <name type="scientific">Daphnia magna</name>
    <dbReference type="NCBI Taxonomy" id="35525"/>
    <lineage>
        <taxon>Eukaryota</taxon>
        <taxon>Metazoa</taxon>
        <taxon>Ecdysozoa</taxon>
        <taxon>Arthropoda</taxon>
        <taxon>Crustacea</taxon>
        <taxon>Branchiopoda</taxon>
        <taxon>Diplostraca</taxon>
        <taxon>Cladocera</taxon>
        <taxon>Anomopoda</taxon>
        <taxon>Daphniidae</taxon>
        <taxon>Daphnia</taxon>
    </lineage>
</organism>
<dbReference type="PROSITE" id="PS00636">
    <property type="entry name" value="DNAJ_1"/>
    <property type="match status" value="1"/>
</dbReference>
<dbReference type="SUPFAM" id="SSF46565">
    <property type="entry name" value="Chaperone J-domain"/>
    <property type="match status" value="1"/>
</dbReference>
<dbReference type="PANTHER" id="PTHR44176">
    <property type="entry name" value="DNAJ HOMOLOG SUBFAMILY C MEMBER 25"/>
    <property type="match status" value="1"/>
</dbReference>
<dbReference type="GO" id="GO:0006457">
    <property type="term" value="P:protein folding"/>
    <property type="evidence" value="ECO:0007669"/>
    <property type="project" value="InterPro"/>
</dbReference>
<evidence type="ECO:0000313" key="11">
    <source>
        <dbReference type="Proteomes" id="UP000076858"/>
    </source>
</evidence>
<comment type="subcellular location">
    <subcellularLocation>
        <location evidence="1">Membrane</location>
        <topology evidence="1">Multi-pass membrane protein</topology>
    </subcellularLocation>
</comment>
<protein>
    <submittedName>
        <fullName evidence="9 10">DnaJ subfamily C member</fullName>
    </submittedName>
</protein>
<feature type="transmembrane region" description="Helical" evidence="7">
    <location>
        <begin position="6"/>
        <end position="25"/>
    </location>
</feature>
<evidence type="ECO:0000313" key="10">
    <source>
        <dbReference type="EMBL" id="KZS11668.1"/>
    </source>
</evidence>
<evidence type="ECO:0000256" key="5">
    <source>
        <dbReference type="ARBA" id="ARBA00023186"/>
    </source>
</evidence>
<dbReference type="PANTHER" id="PTHR44176:SF1">
    <property type="entry name" value="DNAJ HOMOLOG SUBFAMILY C MEMBER 25"/>
    <property type="match status" value="1"/>
</dbReference>
<accession>A0A0P5JZZ2</accession>
<dbReference type="SMART" id="SM00271">
    <property type="entry name" value="DnaJ"/>
    <property type="match status" value="1"/>
</dbReference>
<keyword evidence="11" id="KW-1185">Reference proteome</keyword>
<dbReference type="InterPro" id="IPR044632">
    <property type="entry name" value="DNAJC25-like"/>
</dbReference>
<dbReference type="OrthoDB" id="270167at2759"/>
<dbReference type="AlphaFoldDB" id="A0A0P5JZZ2"/>
<dbReference type="InterPro" id="IPR018253">
    <property type="entry name" value="DnaJ_domain_CS"/>
</dbReference>
<evidence type="ECO:0000256" key="6">
    <source>
        <dbReference type="ARBA" id="ARBA00024193"/>
    </source>
</evidence>
<evidence type="ECO:0000256" key="2">
    <source>
        <dbReference type="ARBA" id="ARBA00022692"/>
    </source>
</evidence>
<evidence type="ECO:0000256" key="7">
    <source>
        <dbReference type="SAM" id="Phobius"/>
    </source>
</evidence>
<dbReference type="FunFam" id="1.10.287.110:FF:000036">
    <property type="entry name" value="dnaJ homolog subfamily C member 25"/>
    <property type="match status" value="1"/>
</dbReference>
<dbReference type="CDD" id="cd06257">
    <property type="entry name" value="DnaJ"/>
    <property type="match status" value="1"/>
</dbReference>
<dbReference type="EMBL" id="LRGB01001574">
    <property type="protein sequence ID" value="KZS11668.1"/>
    <property type="molecule type" value="Genomic_DNA"/>
</dbReference>
<gene>
    <name evidence="10" type="ORF">APZ42_023589</name>
</gene>
<keyword evidence="5" id="KW-0143">Chaperone</keyword>
<evidence type="ECO:0000259" key="8">
    <source>
        <dbReference type="PROSITE" id="PS50076"/>
    </source>
</evidence>
<comment type="similarity">
    <text evidence="6">Belongs to the DNAJC25 family.</text>
</comment>
<sequence>MKIKSHLFIVIFYVFLNVCYVHSLVEGLYCGVENCYDVLGVTRESSKSAIGKAYRNLAKKLHPDVQGADVSKEEAEKNFRRIATAYEILSDNASREDYDYMVDNPEEMYMHYYRYYRRRTAPNVDIRLILAVCITIISGIQYYSAWDRYETAIKYLTTVQKYRIHATEIAKKEGLFNESTNKKSKDKSKEKEEKEQIIRKVIEEKMDIRGGYSKPDWKQVLWFQLIILPYTIYQYVKWYIIWIYKFNIRKEEYGEEEKLYLIKKHLKLSRLEFDALEDHTREEYLELGLWEKSKALEWKAEKEEELKRELSQSARHKAYRRYLKKGTGRLTFDDS</sequence>
<feature type="domain" description="J" evidence="8">
    <location>
        <begin position="34"/>
        <end position="102"/>
    </location>
</feature>
<feature type="transmembrane region" description="Helical" evidence="7">
    <location>
        <begin position="124"/>
        <end position="143"/>
    </location>
</feature>